<protein>
    <submittedName>
        <fullName evidence="16">Sodium channel protein Nach</fullName>
    </submittedName>
</protein>
<evidence type="ECO:0000313" key="14">
    <source>
        <dbReference type="EnsemblMetazoa" id="XP_003251651"/>
    </source>
</evidence>
<evidence type="ECO:0000256" key="12">
    <source>
        <dbReference type="RuleBase" id="RU000679"/>
    </source>
</evidence>
<dbReference type="Gene3D" id="2.60.470.10">
    <property type="entry name" value="Acid-sensing ion channels like domains"/>
    <property type="match status" value="1"/>
</dbReference>
<dbReference type="AlphaFoldDB" id="A0A7M7GJX3"/>
<keyword evidence="9 13" id="KW-0472">Membrane</keyword>
<feature type="transmembrane region" description="Helical" evidence="13">
    <location>
        <begin position="60"/>
        <end position="77"/>
    </location>
</feature>
<dbReference type="EnsemblMetazoa" id="XM_003251603">
    <property type="protein sequence ID" value="XP_003251651"/>
    <property type="gene ID" value="LOC100577346"/>
</dbReference>
<sequence length="528" mass="62227">MNKMKNMKRMRKQSCCNILQNVVRNCLKIIMKQISEFCQKTGLHGCKYICEPQRSMIERVVWAIMVFSSLCIAIWMMKITYEYFMKNYILTVIETTHHGIWNYPFPAVTICDFNRVSLKLTKKLVDNLKLPPAVSKEFVVEEMRLLDELLYPGVHGLYIRNNLSRLQNIFEMNNLTIPIIMNSVTRSCESLLELCKWKTKKEDCNNIFQTSISRNGICCSFNYITHDLIMKQPSIKPHKITSCGYQSGLNILLNFDVEDYHASIVESIGIKIMLHDPYDYPDYDAASKLIGVNKYSFLTVKPIEIYSTKDIKRVSNKQCTYNEENTIPDNLKRNFISSRYSFINCLTDCRATVIKKECGCIPYYYPQNNTRICNLRDVECLETFKFWYDTSWPGTDMSPKTLPFVELDIKNRPCNCKPDCNFYRYIMEYSAASLDKRVYYNDFTYTTYFSKGKTWKNQSIIHIFFGDLISIRYRRDTRYSWRHIFATYGGLLGIFAGFSFMFIFEIIYFFVIRILTDAYARRNMESIN</sequence>
<keyword evidence="6 13" id="KW-1133">Transmembrane helix</keyword>
<evidence type="ECO:0000256" key="10">
    <source>
        <dbReference type="ARBA" id="ARBA00023201"/>
    </source>
</evidence>
<accession>A0A7M7GJX3</accession>
<evidence type="ECO:0000256" key="9">
    <source>
        <dbReference type="ARBA" id="ARBA00023136"/>
    </source>
</evidence>
<comment type="similarity">
    <text evidence="2 12">Belongs to the amiloride-sensitive sodium channel (TC 1.A.6) family.</text>
</comment>
<keyword evidence="3 12" id="KW-0813">Transport</keyword>
<evidence type="ECO:0000256" key="3">
    <source>
        <dbReference type="ARBA" id="ARBA00022448"/>
    </source>
</evidence>
<keyword evidence="15" id="KW-1185">Reference proteome</keyword>
<dbReference type="PANTHER" id="PTHR11690:SF237">
    <property type="entry name" value="PICKPOCKET 16-RELATED"/>
    <property type="match status" value="1"/>
</dbReference>
<dbReference type="OrthoDB" id="6502088at2759"/>
<dbReference type="Pfam" id="PF00858">
    <property type="entry name" value="ASC"/>
    <property type="match status" value="1"/>
</dbReference>
<accession>A0A8B6XVT7</accession>
<dbReference type="OMA" id="NERLFWL"/>
<evidence type="ECO:0000256" key="11">
    <source>
        <dbReference type="ARBA" id="ARBA00023303"/>
    </source>
</evidence>
<dbReference type="Proteomes" id="UP000005203">
    <property type="component" value="Linkage group LG6"/>
</dbReference>
<dbReference type="GeneID" id="100577346"/>
<keyword evidence="7" id="KW-0915">Sodium</keyword>
<evidence type="ECO:0000256" key="8">
    <source>
        <dbReference type="ARBA" id="ARBA00023065"/>
    </source>
</evidence>
<name>A0A7M7GJX3_APIME</name>
<dbReference type="PANTHER" id="PTHR11690">
    <property type="entry name" value="AMILORIDE-SENSITIVE SODIUM CHANNEL-RELATED"/>
    <property type="match status" value="1"/>
</dbReference>
<evidence type="ECO:0000256" key="2">
    <source>
        <dbReference type="ARBA" id="ARBA00007193"/>
    </source>
</evidence>
<evidence type="ECO:0000256" key="13">
    <source>
        <dbReference type="SAM" id="Phobius"/>
    </source>
</evidence>
<dbReference type="InterPro" id="IPR001873">
    <property type="entry name" value="ENaC"/>
</dbReference>
<feature type="transmembrane region" description="Helical" evidence="13">
    <location>
        <begin position="485"/>
        <end position="512"/>
    </location>
</feature>
<proteinExistence type="inferred from homology"/>
<evidence type="ECO:0000256" key="6">
    <source>
        <dbReference type="ARBA" id="ARBA00022989"/>
    </source>
</evidence>
<dbReference type="GO" id="GO:0015280">
    <property type="term" value="F:ligand-gated sodium channel activity"/>
    <property type="evidence" value="ECO:0007669"/>
    <property type="project" value="TreeGrafter"/>
</dbReference>
<evidence type="ECO:0000313" key="16">
    <source>
        <dbReference type="RefSeq" id="XP_003251651.1"/>
    </source>
</evidence>
<evidence type="ECO:0000256" key="4">
    <source>
        <dbReference type="ARBA" id="ARBA00022461"/>
    </source>
</evidence>
<evidence type="ECO:0000256" key="7">
    <source>
        <dbReference type="ARBA" id="ARBA00023053"/>
    </source>
</evidence>
<dbReference type="Gene3D" id="1.10.287.770">
    <property type="entry name" value="YojJ-like"/>
    <property type="match status" value="1"/>
</dbReference>
<dbReference type="KEGG" id="ame:100577346"/>
<keyword evidence="5 12" id="KW-0812">Transmembrane</keyword>
<keyword evidence="11 12" id="KW-0407">Ion channel</keyword>
<keyword evidence="8 12" id="KW-0406">Ion transport</keyword>
<dbReference type="GO" id="GO:0005886">
    <property type="term" value="C:plasma membrane"/>
    <property type="evidence" value="ECO:0007669"/>
    <property type="project" value="TreeGrafter"/>
</dbReference>
<keyword evidence="10 12" id="KW-0739">Sodium transport</keyword>
<evidence type="ECO:0000256" key="1">
    <source>
        <dbReference type="ARBA" id="ARBA00004141"/>
    </source>
</evidence>
<organism evidence="14">
    <name type="scientific">Apis mellifera</name>
    <name type="common">Honeybee</name>
    <dbReference type="NCBI Taxonomy" id="7460"/>
    <lineage>
        <taxon>Eukaryota</taxon>
        <taxon>Metazoa</taxon>
        <taxon>Ecdysozoa</taxon>
        <taxon>Arthropoda</taxon>
        <taxon>Hexapoda</taxon>
        <taxon>Insecta</taxon>
        <taxon>Pterygota</taxon>
        <taxon>Neoptera</taxon>
        <taxon>Endopterygota</taxon>
        <taxon>Hymenoptera</taxon>
        <taxon>Apocrita</taxon>
        <taxon>Aculeata</taxon>
        <taxon>Apoidea</taxon>
        <taxon>Anthophila</taxon>
        <taxon>Apidae</taxon>
        <taxon>Apis</taxon>
    </lineage>
</organism>
<evidence type="ECO:0000256" key="5">
    <source>
        <dbReference type="ARBA" id="ARBA00022692"/>
    </source>
</evidence>
<dbReference type="PRINTS" id="PR01078">
    <property type="entry name" value="AMINACHANNEL"/>
</dbReference>
<dbReference type="RefSeq" id="XP_003251651.1">
    <property type="nucleotide sequence ID" value="XM_003251603.3"/>
</dbReference>
<evidence type="ECO:0000313" key="15">
    <source>
        <dbReference type="Proteomes" id="UP000005203"/>
    </source>
</evidence>
<keyword evidence="4 12" id="KW-0894">Sodium channel</keyword>
<reference evidence="16" key="2">
    <citation type="submission" date="2025-04" db="UniProtKB">
        <authorList>
            <consortium name="RefSeq"/>
        </authorList>
    </citation>
    <scope>IDENTIFICATION</scope>
    <source>
        <strain evidence="16">DH4</strain>
        <tissue evidence="16">Whole body</tissue>
    </source>
</reference>
<reference evidence="14" key="1">
    <citation type="submission" date="2021-01" db="UniProtKB">
        <authorList>
            <consortium name="EnsemblMetazoa"/>
        </authorList>
    </citation>
    <scope>IDENTIFICATION</scope>
    <source>
        <strain evidence="14">DH4</strain>
    </source>
</reference>
<gene>
    <name evidence="14" type="primary">100577346</name>
    <name evidence="16" type="synonym">LOC100577346</name>
</gene>
<comment type="subcellular location">
    <subcellularLocation>
        <location evidence="1">Membrane</location>
        <topology evidence="1">Multi-pass membrane protein</topology>
    </subcellularLocation>
</comment>